<dbReference type="SUPFAM" id="SSF52540">
    <property type="entry name" value="P-loop containing nucleoside triphosphate hydrolases"/>
    <property type="match status" value="1"/>
</dbReference>
<dbReference type="InterPro" id="IPR027417">
    <property type="entry name" value="P-loop_NTPase"/>
</dbReference>
<name>A0A0M0JNN2_9EUKA</name>
<organism evidence="2 3">
    <name type="scientific">Chrysochromulina tobinii</name>
    <dbReference type="NCBI Taxonomy" id="1460289"/>
    <lineage>
        <taxon>Eukaryota</taxon>
        <taxon>Haptista</taxon>
        <taxon>Haptophyta</taxon>
        <taxon>Prymnesiophyceae</taxon>
        <taxon>Prymnesiales</taxon>
        <taxon>Chrysochromulinaceae</taxon>
        <taxon>Chrysochromulina</taxon>
    </lineage>
</organism>
<dbReference type="EMBL" id="JWZX01002652">
    <property type="protein sequence ID" value="KOO27868.1"/>
    <property type="molecule type" value="Genomic_DNA"/>
</dbReference>
<gene>
    <name evidence="2" type="ORF">Ctob_013801</name>
</gene>
<protein>
    <recommendedName>
        <fullName evidence="4">(d)CMP kinase</fullName>
    </recommendedName>
</protein>
<dbReference type="Proteomes" id="UP000037460">
    <property type="component" value="Unassembled WGS sequence"/>
</dbReference>
<feature type="region of interest" description="Disordered" evidence="1">
    <location>
        <begin position="66"/>
        <end position="93"/>
    </location>
</feature>
<evidence type="ECO:0000256" key="1">
    <source>
        <dbReference type="SAM" id="MobiDB-lite"/>
    </source>
</evidence>
<comment type="caution">
    <text evidence="2">The sequence shown here is derived from an EMBL/GenBank/DDBJ whole genome shotgun (WGS) entry which is preliminary data.</text>
</comment>
<sequence length="413" mass="43129">MPNYALNCPTCGTVLQAKLKAEVTPVACDACGNVFLAQRPESVAKGQLFEDEAPKRTNEKKIRERLASGSKAEAPEVPSLFSEAPPPPPPPPLSLAVLEAGDDVTSSLVIAHFKGSKDFKSFAKAEMEAILARDMEDDLKLVAGIALAVKKGAVPPPEKLPLEPVTTIDVLGLSADAVAAKIVGALGDAPSRGCVLVLQGLSGTGKGTTVAKLQALLPKASTWSNGNIFRALTLLALEYFNSHGLAFSVEALSPALVAQLVKMLHFEQTSPKGAAVPTFDVRIDGLGIRAMLSQIANTALKDAKVSKNIPSVAGVTQGEVIAFAAGCAEKMRQAGMNVLIEGRAPTLQFVRTPFRFELTLSKPLVIGKRRAAQRLVGIAMEGLKQGCPPGAPPPEPAAVIAALEKALVACTSK</sequence>
<evidence type="ECO:0000313" key="3">
    <source>
        <dbReference type="Proteomes" id="UP000037460"/>
    </source>
</evidence>
<feature type="compositionally biased region" description="Pro residues" evidence="1">
    <location>
        <begin position="84"/>
        <end position="93"/>
    </location>
</feature>
<dbReference type="Gene3D" id="3.40.50.300">
    <property type="entry name" value="P-loop containing nucleotide triphosphate hydrolases"/>
    <property type="match status" value="1"/>
</dbReference>
<keyword evidence="3" id="KW-1185">Reference proteome</keyword>
<proteinExistence type="predicted"/>
<accession>A0A0M0JNN2</accession>
<evidence type="ECO:0000313" key="2">
    <source>
        <dbReference type="EMBL" id="KOO27868.1"/>
    </source>
</evidence>
<evidence type="ECO:0008006" key="4">
    <source>
        <dbReference type="Google" id="ProtNLM"/>
    </source>
</evidence>
<dbReference type="OrthoDB" id="416765at2759"/>
<reference evidence="3" key="1">
    <citation type="journal article" date="2015" name="PLoS Genet.">
        <title>Genome Sequence and Transcriptome Analyses of Chrysochromulina tobin: Metabolic Tools for Enhanced Algal Fitness in the Prominent Order Prymnesiales (Haptophyceae).</title>
        <authorList>
            <person name="Hovde B.T."/>
            <person name="Deodato C.R."/>
            <person name="Hunsperger H.M."/>
            <person name="Ryken S.A."/>
            <person name="Yost W."/>
            <person name="Jha R.K."/>
            <person name="Patterson J."/>
            <person name="Monnat R.J. Jr."/>
            <person name="Barlow S.B."/>
            <person name="Starkenburg S.R."/>
            <person name="Cattolico R.A."/>
        </authorList>
    </citation>
    <scope>NUCLEOTIDE SEQUENCE</scope>
    <source>
        <strain evidence="3">CCMP291</strain>
    </source>
</reference>
<dbReference type="AlphaFoldDB" id="A0A0M0JNN2"/>